<evidence type="ECO:0000259" key="6">
    <source>
        <dbReference type="Pfam" id="PF00441"/>
    </source>
</evidence>
<dbReference type="InterPro" id="IPR037069">
    <property type="entry name" value="AcylCoA_DH/ox_N_sf"/>
</dbReference>
<comment type="cofactor">
    <cofactor evidence="1 5">
        <name>FAD</name>
        <dbReference type="ChEBI" id="CHEBI:57692"/>
    </cofactor>
</comment>
<reference evidence="9" key="2">
    <citation type="journal article" date="2021" name="Microbiome">
        <title>Successional dynamics and alternative stable states in a saline activated sludge microbial community over 9 years.</title>
        <authorList>
            <person name="Wang Y."/>
            <person name="Ye J."/>
            <person name="Ju F."/>
            <person name="Liu L."/>
            <person name="Boyd J.A."/>
            <person name="Deng Y."/>
            <person name="Parks D.H."/>
            <person name="Jiang X."/>
            <person name="Yin X."/>
            <person name="Woodcroft B.J."/>
            <person name="Tyson G.W."/>
            <person name="Hugenholtz P."/>
            <person name="Polz M.F."/>
            <person name="Zhang T."/>
        </authorList>
    </citation>
    <scope>NUCLEOTIDE SEQUENCE</scope>
    <source>
        <strain evidence="9">HKST-UBA01</strain>
    </source>
</reference>
<evidence type="ECO:0000313" key="9">
    <source>
        <dbReference type="EMBL" id="MCA9726597.1"/>
    </source>
</evidence>
<sequence length="372" mass="39391">MSEFLSILEDRVIPVVARNASSVDAEARFPSQSIEALRESGLLGLISRIEVGGRAGSVKDAASIIERLARECASTAMVTAMHYAATAVLEAHGSEAIRKDVAAGRHFTTLAFSESGSRSMFWAPTSTARTEGSDVVLDAKKSWVTSAHYADSYVWSSRPVAGDGASTIWLVPRESNGLSIVGKFTGLGLRGNDSTPVVAESVRIPASNRLGEDGGGFGVMMVAVLPIFNLLNASCSIGVMEGALARTIEHANKTKFEHTGQSIAEQPTARQHLARARIKADMARTLVFDTADSLVAARPDAMLRVLECKACAADTATEVLGLLMRVAGGAAYRADVGVERYFRDAQAATVMAPTTDALHDFIGKAICGLDLF</sequence>
<dbReference type="InterPro" id="IPR046373">
    <property type="entry name" value="Acyl-CoA_Oxase/DH_mid-dom_sf"/>
</dbReference>
<gene>
    <name evidence="9" type="ORF">KC729_02875</name>
</gene>
<protein>
    <submittedName>
        <fullName evidence="9">Acyl-CoA/acyl-ACP dehydrogenase</fullName>
    </submittedName>
</protein>
<dbReference type="InterPro" id="IPR036250">
    <property type="entry name" value="AcylCo_DH-like_C"/>
</dbReference>
<keyword evidence="5" id="KW-0560">Oxidoreductase</keyword>
<dbReference type="EMBL" id="JAGQHR010000047">
    <property type="protein sequence ID" value="MCA9726597.1"/>
    <property type="molecule type" value="Genomic_DNA"/>
</dbReference>
<name>A0A956RNP6_UNCEI</name>
<dbReference type="AlphaFoldDB" id="A0A956RNP6"/>
<feature type="domain" description="Acyl-CoA dehydrogenase/oxidase N-terminal" evidence="8">
    <location>
        <begin position="16"/>
        <end position="100"/>
    </location>
</feature>
<dbReference type="Proteomes" id="UP000697710">
    <property type="component" value="Unassembled WGS sequence"/>
</dbReference>
<dbReference type="PANTHER" id="PTHR43831">
    <property type="entry name" value="ISOBUTYRYL-COA DEHYDROGENASE"/>
    <property type="match status" value="1"/>
</dbReference>
<proteinExistence type="inferred from homology"/>
<dbReference type="GO" id="GO:0016627">
    <property type="term" value="F:oxidoreductase activity, acting on the CH-CH group of donors"/>
    <property type="evidence" value="ECO:0007669"/>
    <property type="project" value="InterPro"/>
</dbReference>
<dbReference type="SUPFAM" id="SSF47203">
    <property type="entry name" value="Acyl-CoA dehydrogenase C-terminal domain-like"/>
    <property type="match status" value="1"/>
</dbReference>
<dbReference type="Gene3D" id="1.10.540.10">
    <property type="entry name" value="Acyl-CoA dehydrogenase/oxidase, N-terminal domain"/>
    <property type="match status" value="1"/>
</dbReference>
<organism evidence="9 10">
    <name type="scientific">Eiseniibacteriota bacterium</name>
    <dbReference type="NCBI Taxonomy" id="2212470"/>
    <lineage>
        <taxon>Bacteria</taxon>
        <taxon>Candidatus Eiseniibacteriota</taxon>
    </lineage>
</organism>
<evidence type="ECO:0000256" key="4">
    <source>
        <dbReference type="ARBA" id="ARBA00022827"/>
    </source>
</evidence>
<keyword evidence="3 5" id="KW-0285">Flavoprotein</keyword>
<dbReference type="PANTHER" id="PTHR43831:SF1">
    <property type="entry name" value="ISOBUTYRYL-COA DEHYDROGENASE, MITOCHONDRIAL"/>
    <property type="match status" value="1"/>
</dbReference>
<evidence type="ECO:0000256" key="3">
    <source>
        <dbReference type="ARBA" id="ARBA00022630"/>
    </source>
</evidence>
<dbReference type="GO" id="GO:0050660">
    <property type="term" value="F:flavin adenine dinucleotide binding"/>
    <property type="evidence" value="ECO:0007669"/>
    <property type="project" value="InterPro"/>
</dbReference>
<comment type="similarity">
    <text evidence="2 5">Belongs to the acyl-CoA dehydrogenase family.</text>
</comment>
<dbReference type="InterPro" id="IPR052547">
    <property type="entry name" value="Mito_Isobutyryl-CoADH"/>
</dbReference>
<dbReference type="Pfam" id="PF02771">
    <property type="entry name" value="Acyl-CoA_dh_N"/>
    <property type="match status" value="1"/>
</dbReference>
<evidence type="ECO:0000256" key="5">
    <source>
        <dbReference type="RuleBase" id="RU362125"/>
    </source>
</evidence>
<dbReference type="InterPro" id="IPR006091">
    <property type="entry name" value="Acyl-CoA_Oxase/DH_mid-dom"/>
</dbReference>
<evidence type="ECO:0000256" key="1">
    <source>
        <dbReference type="ARBA" id="ARBA00001974"/>
    </source>
</evidence>
<dbReference type="Gene3D" id="2.40.110.10">
    <property type="entry name" value="Butyryl-CoA Dehydrogenase, subunit A, domain 2"/>
    <property type="match status" value="1"/>
</dbReference>
<feature type="domain" description="Acyl-CoA oxidase/dehydrogenase middle" evidence="7">
    <location>
        <begin position="110"/>
        <end position="201"/>
    </location>
</feature>
<keyword evidence="4 5" id="KW-0274">FAD</keyword>
<evidence type="ECO:0000259" key="7">
    <source>
        <dbReference type="Pfam" id="PF02770"/>
    </source>
</evidence>
<dbReference type="Gene3D" id="1.20.140.10">
    <property type="entry name" value="Butyryl-CoA Dehydrogenase, subunit A, domain 3"/>
    <property type="match status" value="1"/>
</dbReference>
<dbReference type="PIRSF" id="PIRSF016578">
    <property type="entry name" value="HsaA"/>
    <property type="match status" value="1"/>
</dbReference>
<evidence type="ECO:0000259" key="8">
    <source>
        <dbReference type="Pfam" id="PF02771"/>
    </source>
</evidence>
<comment type="caution">
    <text evidence="9">The sequence shown here is derived from an EMBL/GenBank/DDBJ whole genome shotgun (WGS) entry which is preliminary data.</text>
</comment>
<dbReference type="InterPro" id="IPR009100">
    <property type="entry name" value="AcylCoA_DH/oxidase_NM_dom_sf"/>
</dbReference>
<evidence type="ECO:0000256" key="2">
    <source>
        <dbReference type="ARBA" id="ARBA00009347"/>
    </source>
</evidence>
<accession>A0A956RNP6</accession>
<evidence type="ECO:0000313" key="10">
    <source>
        <dbReference type="Proteomes" id="UP000697710"/>
    </source>
</evidence>
<dbReference type="Pfam" id="PF00441">
    <property type="entry name" value="Acyl-CoA_dh_1"/>
    <property type="match status" value="1"/>
</dbReference>
<dbReference type="InterPro" id="IPR009075">
    <property type="entry name" value="AcylCo_DH/oxidase_C"/>
</dbReference>
<dbReference type="CDD" id="cd00567">
    <property type="entry name" value="ACAD"/>
    <property type="match status" value="1"/>
</dbReference>
<dbReference type="InterPro" id="IPR013786">
    <property type="entry name" value="AcylCoA_DH/ox_N"/>
</dbReference>
<reference evidence="9" key="1">
    <citation type="submission" date="2020-04" db="EMBL/GenBank/DDBJ databases">
        <authorList>
            <person name="Zhang T."/>
        </authorList>
    </citation>
    <scope>NUCLEOTIDE SEQUENCE</scope>
    <source>
        <strain evidence="9">HKST-UBA01</strain>
    </source>
</reference>
<feature type="domain" description="Acyl-CoA dehydrogenase/oxidase C-terminal" evidence="6">
    <location>
        <begin position="214"/>
        <end position="366"/>
    </location>
</feature>
<dbReference type="Pfam" id="PF02770">
    <property type="entry name" value="Acyl-CoA_dh_M"/>
    <property type="match status" value="1"/>
</dbReference>
<dbReference type="SUPFAM" id="SSF56645">
    <property type="entry name" value="Acyl-CoA dehydrogenase NM domain-like"/>
    <property type="match status" value="1"/>
</dbReference>